<dbReference type="OrthoDB" id="1905666at2"/>
<feature type="chain" id="PRO_5039199935" evidence="1">
    <location>
        <begin position="21"/>
        <end position="270"/>
    </location>
</feature>
<dbReference type="InterPro" id="IPR025164">
    <property type="entry name" value="Toastrack_DUF4097"/>
</dbReference>
<sequence>MKKRLGMVVMGALLIGALTGCDVSVGINHPDEVQKDSGLNNNVIEDIDEKVKIEELNRINISMNFAKIDIIQSDSNEVEIVSKSNSNVKTNINIEKDKDLLNIEEEKNKVAINSSNGGREISIKIPKQYKGDVTLNYGAGEVHVSDVSMNNFKINGGAGELSIDKAKFNNMELNQGVGESNINLEEKCGDIVINGGVGEINLTMEEVGGNLRYKGGVGEANISIPKNSPVYFQTKSGIGSCDVKAITSGENKYLFDLLVSIGSVTINNSI</sequence>
<dbReference type="Proteomes" id="UP000198619">
    <property type="component" value="Unassembled WGS sequence"/>
</dbReference>
<evidence type="ECO:0000256" key="1">
    <source>
        <dbReference type="SAM" id="SignalP"/>
    </source>
</evidence>
<evidence type="ECO:0000259" key="2">
    <source>
        <dbReference type="Pfam" id="PF13349"/>
    </source>
</evidence>
<proteinExistence type="predicted"/>
<evidence type="ECO:0000313" key="3">
    <source>
        <dbReference type="EMBL" id="SFA83420.1"/>
    </source>
</evidence>
<protein>
    <submittedName>
        <fullName evidence="3">Putative adhesin</fullName>
    </submittedName>
</protein>
<keyword evidence="4" id="KW-1185">Reference proteome</keyword>
<dbReference type="Gene3D" id="2.160.20.120">
    <property type="match status" value="1"/>
</dbReference>
<evidence type="ECO:0000313" key="4">
    <source>
        <dbReference type="Proteomes" id="UP000198619"/>
    </source>
</evidence>
<organism evidence="3 4">
    <name type="scientific">Clostridium frigidicarnis</name>
    <dbReference type="NCBI Taxonomy" id="84698"/>
    <lineage>
        <taxon>Bacteria</taxon>
        <taxon>Bacillati</taxon>
        <taxon>Bacillota</taxon>
        <taxon>Clostridia</taxon>
        <taxon>Eubacteriales</taxon>
        <taxon>Clostridiaceae</taxon>
        <taxon>Clostridium</taxon>
    </lineage>
</organism>
<dbReference type="EMBL" id="FOKI01000004">
    <property type="protein sequence ID" value="SFA83420.1"/>
    <property type="molecule type" value="Genomic_DNA"/>
</dbReference>
<dbReference type="AlphaFoldDB" id="A0A1I0W591"/>
<dbReference type="RefSeq" id="WP_090038793.1">
    <property type="nucleotide sequence ID" value="NZ_FOKI01000004.1"/>
</dbReference>
<dbReference type="PROSITE" id="PS51257">
    <property type="entry name" value="PROKAR_LIPOPROTEIN"/>
    <property type="match status" value="1"/>
</dbReference>
<feature type="domain" description="DUF4097" evidence="2">
    <location>
        <begin position="57"/>
        <end position="243"/>
    </location>
</feature>
<dbReference type="Pfam" id="PF13349">
    <property type="entry name" value="DUF4097"/>
    <property type="match status" value="1"/>
</dbReference>
<gene>
    <name evidence="3" type="ORF">SAMN04488528_100423</name>
</gene>
<dbReference type="STRING" id="84698.SAMN04488528_100423"/>
<feature type="signal peptide" evidence="1">
    <location>
        <begin position="1"/>
        <end position="20"/>
    </location>
</feature>
<reference evidence="3 4" key="1">
    <citation type="submission" date="2016-10" db="EMBL/GenBank/DDBJ databases">
        <authorList>
            <person name="de Groot N.N."/>
        </authorList>
    </citation>
    <scope>NUCLEOTIDE SEQUENCE [LARGE SCALE GENOMIC DNA]</scope>
    <source>
        <strain evidence="3 4">DSM 12271</strain>
    </source>
</reference>
<name>A0A1I0W591_9CLOT</name>
<keyword evidence="1" id="KW-0732">Signal</keyword>
<accession>A0A1I0W591</accession>